<evidence type="ECO:0000256" key="1">
    <source>
        <dbReference type="SAM" id="MobiDB-lite"/>
    </source>
</evidence>
<evidence type="ECO:0000313" key="3">
    <source>
        <dbReference type="Proteomes" id="UP000800093"/>
    </source>
</evidence>
<keyword evidence="3" id="KW-1185">Reference proteome</keyword>
<gene>
    <name evidence="2" type="ORF">CC78DRAFT_578789</name>
</gene>
<dbReference type="Proteomes" id="UP000800093">
    <property type="component" value="Unassembled WGS sequence"/>
</dbReference>
<comment type="caution">
    <text evidence="2">The sequence shown here is derived from an EMBL/GenBank/DDBJ whole genome shotgun (WGS) entry which is preliminary data.</text>
</comment>
<proteinExistence type="predicted"/>
<evidence type="ECO:0000313" key="2">
    <source>
        <dbReference type="EMBL" id="KAF2265939.1"/>
    </source>
</evidence>
<reference evidence="3" key="1">
    <citation type="journal article" date="2020" name="Stud. Mycol.">
        <title>101 Dothideomycetes genomes: A test case for predicting lifestyles and emergence of pathogens.</title>
        <authorList>
            <person name="Haridas S."/>
            <person name="Albert R."/>
            <person name="Binder M."/>
            <person name="Bloem J."/>
            <person name="LaButti K."/>
            <person name="Salamov A."/>
            <person name="Andreopoulos B."/>
            <person name="Baker S."/>
            <person name="Barry K."/>
            <person name="Bills G."/>
            <person name="Bluhm B."/>
            <person name="Cannon C."/>
            <person name="Castanera R."/>
            <person name="Culley D."/>
            <person name="Daum C."/>
            <person name="Ezra D."/>
            <person name="Gonzalez J."/>
            <person name="Henrissat B."/>
            <person name="Kuo A."/>
            <person name="Liang C."/>
            <person name="Lipzen A."/>
            <person name="Lutzoni F."/>
            <person name="Magnuson J."/>
            <person name="Mondo S."/>
            <person name="Nolan M."/>
            <person name="Ohm R."/>
            <person name="Pangilinan J."/>
            <person name="Park H.-J."/>
            <person name="Ramirez L."/>
            <person name="Alfaro M."/>
            <person name="Sun H."/>
            <person name="Tritt A."/>
            <person name="Yoshinaga Y."/>
            <person name="Zwiers L.-H."/>
            <person name="Turgeon B."/>
            <person name="Goodwin S."/>
            <person name="Spatafora J."/>
            <person name="Crous P."/>
            <person name="Grigoriev I."/>
        </authorList>
    </citation>
    <scope>NUCLEOTIDE SEQUENCE [LARGE SCALE GENOMIC DNA]</scope>
    <source>
        <strain evidence="3">CBS 304.66</strain>
    </source>
</reference>
<organism evidence="2 3">
    <name type="scientific">Lojkania enalia</name>
    <dbReference type="NCBI Taxonomy" id="147567"/>
    <lineage>
        <taxon>Eukaryota</taxon>
        <taxon>Fungi</taxon>
        <taxon>Dikarya</taxon>
        <taxon>Ascomycota</taxon>
        <taxon>Pezizomycotina</taxon>
        <taxon>Dothideomycetes</taxon>
        <taxon>Pleosporomycetidae</taxon>
        <taxon>Pleosporales</taxon>
        <taxon>Pleosporales incertae sedis</taxon>
        <taxon>Lojkania</taxon>
    </lineage>
</organism>
<accession>A0A9P4KGY6</accession>
<sequence length="218" mass="24252">MRDVEESQAHRHGAWSMVHPPARHFETVLTTRRRLSVPSTVILSAVTFPSPGWRISVSKRFKLPPPAASWPQHSSNPTHVPASTWCFDQEFRRGTTQTAPRRRRQNHSNGASLGDSKLGVMVDDRWSTVAGVTVPRKWAVAAADGIRTGQGRESEDFDREIPLGQAPQSRYKYEAGAEAQTETDALRWLGPAPGNWLPDPETLALEAAHGFRLQLDFA</sequence>
<dbReference type="AlphaFoldDB" id="A0A9P4KGY6"/>
<name>A0A9P4KGY6_9PLEO</name>
<dbReference type="EMBL" id="ML986602">
    <property type="protein sequence ID" value="KAF2265939.1"/>
    <property type="molecule type" value="Genomic_DNA"/>
</dbReference>
<protein>
    <submittedName>
        <fullName evidence="2">Uncharacterized protein</fullName>
    </submittedName>
</protein>
<feature type="region of interest" description="Disordered" evidence="1">
    <location>
        <begin position="94"/>
        <end position="116"/>
    </location>
</feature>